<dbReference type="EMBL" id="JAMQJZ010000021">
    <property type="protein sequence ID" value="MDC3422490.1"/>
    <property type="molecule type" value="Genomic_DNA"/>
</dbReference>
<name>A0A9X3WP45_9BACI</name>
<sequence length="253" mass="29203">MQHFFVFNMKRRRKSTLIVLAALFTAIFLWVETESSFSVFSSKENPVALSKGSEEDSNISLTFNITWGNEMVEPILEKLKQHDVQATFFISGEWAERHPELVKKIEENKHEIGMMGYRYKSYIQQEKEQIRKDLAKANEIFGKLGYSDTKIFRTPSGQFNNEVLSLLEQRGYEVIHWSVNPEDWRNPGEQLIIDRVMKQTSNGDIILLHASDSVKQTHKALDTILPGLKNKGFTFVNISEMISRAHSESDEVD</sequence>
<dbReference type="RefSeq" id="WP_259869948.1">
    <property type="nucleotide sequence ID" value="NZ_JAMQJZ010000021.1"/>
</dbReference>
<feature type="domain" description="NodB homology" evidence="1">
    <location>
        <begin position="57"/>
        <end position="236"/>
    </location>
</feature>
<accession>A0A9X3WP45</accession>
<dbReference type="NCBIfam" id="TIGR02764">
    <property type="entry name" value="spore_ybaN_pdaB"/>
    <property type="match status" value="1"/>
</dbReference>
<evidence type="ECO:0000313" key="3">
    <source>
        <dbReference type="Proteomes" id="UP001145072"/>
    </source>
</evidence>
<dbReference type="SUPFAM" id="SSF88713">
    <property type="entry name" value="Glycoside hydrolase/deacetylase"/>
    <property type="match status" value="1"/>
</dbReference>
<dbReference type="PANTHER" id="PTHR10587">
    <property type="entry name" value="GLYCOSYL TRANSFERASE-RELATED"/>
    <property type="match status" value="1"/>
</dbReference>
<comment type="caution">
    <text evidence="2">The sequence shown here is derived from an EMBL/GenBank/DDBJ whole genome shotgun (WGS) entry which is preliminary data.</text>
</comment>
<proteinExistence type="predicted"/>
<protein>
    <submittedName>
        <fullName evidence="2">Polysaccharide deacetylase family sporulation protein PdaB</fullName>
    </submittedName>
</protein>
<dbReference type="InterPro" id="IPR002509">
    <property type="entry name" value="NODB_dom"/>
</dbReference>
<dbReference type="AlphaFoldDB" id="A0A9X3WP45"/>
<dbReference type="GO" id="GO:0016020">
    <property type="term" value="C:membrane"/>
    <property type="evidence" value="ECO:0007669"/>
    <property type="project" value="TreeGrafter"/>
</dbReference>
<reference evidence="2" key="1">
    <citation type="submission" date="2022-06" db="EMBL/GenBank/DDBJ databases">
        <title>Aquibacillus sp. a new bacterium isolated from soil saline samples.</title>
        <authorList>
            <person name="Galisteo C."/>
            <person name="De La Haba R."/>
            <person name="Sanchez-Porro C."/>
            <person name="Ventosa A."/>
        </authorList>
    </citation>
    <scope>NUCLEOTIDE SEQUENCE</scope>
    <source>
        <strain evidence="2">JCM 12387</strain>
    </source>
</reference>
<dbReference type="PANTHER" id="PTHR10587:SF128">
    <property type="entry name" value="POLYSACCHARIDE DEACETYLASE PDAB-RELATED"/>
    <property type="match status" value="1"/>
</dbReference>
<dbReference type="PROSITE" id="PS51677">
    <property type="entry name" value="NODB"/>
    <property type="match status" value="1"/>
</dbReference>
<organism evidence="2 3">
    <name type="scientific">Aquibacillus koreensis</name>
    <dbReference type="NCBI Taxonomy" id="279446"/>
    <lineage>
        <taxon>Bacteria</taxon>
        <taxon>Bacillati</taxon>
        <taxon>Bacillota</taxon>
        <taxon>Bacilli</taxon>
        <taxon>Bacillales</taxon>
        <taxon>Bacillaceae</taxon>
        <taxon>Aquibacillus</taxon>
    </lineage>
</organism>
<dbReference type="GO" id="GO:0005975">
    <property type="term" value="P:carbohydrate metabolic process"/>
    <property type="evidence" value="ECO:0007669"/>
    <property type="project" value="InterPro"/>
</dbReference>
<keyword evidence="3" id="KW-1185">Reference proteome</keyword>
<dbReference type="Pfam" id="PF01522">
    <property type="entry name" value="Polysacc_deac_1"/>
    <property type="match status" value="1"/>
</dbReference>
<dbReference type="Proteomes" id="UP001145072">
    <property type="component" value="Unassembled WGS sequence"/>
</dbReference>
<dbReference type="InterPro" id="IPR014132">
    <property type="entry name" value="PdaB-like"/>
</dbReference>
<dbReference type="GO" id="GO:0016810">
    <property type="term" value="F:hydrolase activity, acting on carbon-nitrogen (but not peptide) bonds"/>
    <property type="evidence" value="ECO:0007669"/>
    <property type="project" value="InterPro"/>
</dbReference>
<gene>
    <name evidence="2" type="primary">pdaB</name>
    <name evidence="2" type="ORF">NC661_19235</name>
</gene>
<dbReference type="Gene3D" id="3.20.20.370">
    <property type="entry name" value="Glycoside hydrolase/deacetylase"/>
    <property type="match status" value="1"/>
</dbReference>
<evidence type="ECO:0000259" key="1">
    <source>
        <dbReference type="PROSITE" id="PS51677"/>
    </source>
</evidence>
<dbReference type="InterPro" id="IPR011330">
    <property type="entry name" value="Glyco_hydro/deAcase_b/a-brl"/>
</dbReference>
<dbReference type="InterPro" id="IPR050248">
    <property type="entry name" value="Polysacc_deacetylase_ArnD"/>
</dbReference>
<evidence type="ECO:0000313" key="2">
    <source>
        <dbReference type="EMBL" id="MDC3422490.1"/>
    </source>
</evidence>